<feature type="transmembrane region" description="Helical" evidence="1">
    <location>
        <begin position="87"/>
        <end position="110"/>
    </location>
</feature>
<sequence>MTTNSKNNSYNSKHYDERQLIDRYRISFETLMLTFVLIFANGMIKLAYGPWAAENTEMMILLAIPTTYFLIRAVWKGAYFSAQMKSYTWSLVLFAILGLFNISVSIYSIMNGGTAIENGMPSENLFQFFLGIPFLAIPIVYMIKKAVTKEEDEE</sequence>
<protein>
    <submittedName>
        <fullName evidence="2">Uncharacterized protein</fullName>
    </submittedName>
</protein>
<organism evidence="2 3">
    <name type="scientific">Methanimicrococcus stummii</name>
    <dbReference type="NCBI Taxonomy" id="3028294"/>
    <lineage>
        <taxon>Archaea</taxon>
        <taxon>Methanobacteriati</taxon>
        <taxon>Methanobacteriota</taxon>
        <taxon>Stenosarchaea group</taxon>
        <taxon>Methanomicrobia</taxon>
        <taxon>Methanosarcinales</taxon>
        <taxon>Methanosarcinaceae</taxon>
        <taxon>Methanimicrococcus</taxon>
    </lineage>
</organism>
<evidence type="ECO:0000313" key="2">
    <source>
        <dbReference type="EMBL" id="WNY29072.1"/>
    </source>
</evidence>
<reference evidence="2 3" key="1">
    <citation type="submission" date="2023-07" db="EMBL/GenBank/DDBJ databases">
        <title>Closed genome sequence of Methanimicrococcus sp. Es2.</title>
        <authorList>
            <person name="Protasov E."/>
            <person name="Platt K."/>
            <person name="Reeh H."/>
            <person name="Poehlein A."/>
            <person name="Daniel R."/>
            <person name="Brune A."/>
        </authorList>
    </citation>
    <scope>NUCLEOTIDE SEQUENCE [LARGE SCALE GENOMIC DNA]</scope>
    <source>
        <strain evidence="2 3">Es2</strain>
    </source>
</reference>
<keyword evidence="1" id="KW-0472">Membrane</keyword>
<dbReference type="KEGG" id="mees:MmiEs2_12860"/>
<name>A0AA96VMZ4_9EURY</name>
<keyword evidence="1" id="KW-1133">Transmembrane helix</keyword>
<feature type="transmembrane region" description="Helical" evidence="1">
    <location>
        <begin position="26"/>
        <end position="46"/>
    </location>
</feature>
<gene>
    <name evidence="2" type="ORF">MmiEs2_12860</name>
</gene>
<dbReference type="Pfam" id="PF20563">
    <property type="entry name" value="DUF6773"/>
    <property type="match status" value="1"/>
</dbReference>
<feature type="transmembrane region" description="Helical" evidence="1">
    <location>
        <begin position="125"/>
        <end position="143"/>
    </location>
</feature>
<proteinExistence type="predicted"/>
<accession>A0AA96VMZ4</accession>
<keyword evidence="1" id="KW-0812">Transmembrane</keyword>
<dbReference type="GeneID" id="85197757"/>
<dbReference type="RefSeq" id="WP_316559070.1">
    <property type="nucleotide sequence ID" value="NZ_CP131062.1"/>
</dbReference>
<feature type="transmembrane region" description="Helical" evidence="1">
    <location>
        <begin position="58"/>
        <end position="75"/>
    </location>
</feature>
<evidence type="ECO:0000256" key="1">
    <source>
        <dbReference type="SAM" id="Phobius"/>
    </source>
</evidence>
<dbReference type="EMBL" id="CP131062">
    <property type="protein sequence ID" value="WNY29072.1"/>
    <property type="molecule type" value="Genomic_DNA"/>
</dbReference>
<dbReference type="Proteomes" id="UP001302662">
    <property type="component" value="Chromosome"/>
</dbReference>
<dbReference type="InterPro" id="IPR046664">
    <property type="entry name" value="DUF6773"/>
</dbReference>
<dbReference type="AlphaFoldDB" id="A0AA96VMZ4"/>
<keyword evidence="3" id="KW-1185">Reference proteome</keyword>
<evidence type="ECO:0000313" key="3">
    <source>
        <dbReference type="Proteomes" id="UP001302662"/>
    </source>
</evidence>